<feature type="domain" description="5MP1/2-like HEAT" evidence="1">
    <location>
        <begin position="11"/>
        <end position="91"/>
    </location>
</feature>
<evidence type="ECO:0000313" key="3">
    <source>
        <dbReference type="Proteomes" id="UP000691718"/>
    </source>
</evidence>
<protein>
    <submittedName>
        <fullName evidence="2">(apollo) hypothetical protein</fullName>
    </submittedName>
</protein>
<dbReference type="InterPro" id="IPR051245">
    <property type="entry name" value="eIF5-mimic_regulator"/>
</dbReference>
<keyword evidence="3" id="KW-1185">Reference proteome</keyword>
<gene>
    <name evidence="2" type="ORF">PAPOLLO_LOCUS18076</name>
</gene>
<dbReference type="InterPro" id="IPR057397">
    <property type="entry name" value="HEAT_5MP1_2"/>
</dbReference>
<dbReference type="PANTHER" id="PTHR14208">
    <property type="entry name" value="BASIC LEUCINE ZIPPER AND W2 DOMAIN-CONTAINING PROTEIN"/>
    <property type="match status" value="1"/>
</dbReference>
<organism evidence="2 3">
    <name type="scientific">Parnassius apollo</name>
    <name type="common">Apollo butterfly</name>
    <name type="synonym">Papilio apollo</name>
    <dbReference type="NCBI Taxonomy" id="110799"/>
    <lineage>
        <taxon>Eukaryota</taxon>
        <taxon>Metazoa</taxon>
        <taxon>Ecdysozoa</taxon>
        <taxon>Arthropoda</taxon>
        <taxon>Hexapoda</taxon>
        <taxon>Insecta</taxon>
        <taxon>Pterygota</taxon>
        <taxon>Neoptera</taxon>
        <taxon>Endopterygota</taxon>
        <taxon>Lepidoptera</taxon>
        <taxon>Glossata</taxon>
        <taxon>Ditrysia</taxon>
        <taxon>Papilionoidea</taxon>
        <taxon>Papilionidae</taxon>
        <taxon>Parnassiinae</taxon>
        <taxon>Parnassini</taxon>
        <taxon>Parnassius</taxon>
        <taxon>Parnassius</taxon>
    </lineage>
</organism>
<name>A0A8S3XHS9_PARAO</name>
<accession>A0A8S3XHS9</accession>
<dbReference type="GO" id="GO:0016020">
    <property type="term" value="C:membrane"/>
    <property type="evidence" value="ECO:0007669"/>
    <property type="project" value="TreeGrafter"/>
</dbReference>
<dbReference type="Pfam" id="PF25504">
    <property type="entry name" value="HEAT_5MP1_2"/>
    <property type="match status" value="1"/>
</dbReference>
<evidence type="ECO:0000259" key="1">
    <source>
        <dbReference type="Pfam" id="PF25504"/>
    </source>
</evidence>
<dbReference type="PANTHER" id="PTHR14208:SF2">
    <property type="entry name" value="PROTEIN KRASAVIETZ"/>
    <property type="match status" value="1"/>
</dbReference>
<dbReference type="AlphaFoldDB" id="A0A8S3XHS9"/>
<comment type="caution">
    <text evidence="2">The sequence shown here is derived from an EMBL/GenBank/DDBJ whole genome shotgun (WGS) entry which is preliminary data.</text>
</comment>
<evidence type="ECO:0000313" key="2">
    <source>
        <dbReference type="EMBL" id="CAG5024090.1"/>
    </source>
</evidence>
<dbReference type="GO" id="GO:0005737">
    <property type="term" value="C:cytoplasm"/>
    <property type="evidence" value="ECO:0007669"/>
    <property type="project" value="TreeGrafter"/>
</dbReference>
<sequence>MTKKTENTSDELLNTKTTTTESLDEVFATVKQERGVTSLVTALKKGKLEGRPLEFLPLNRRSEEVLASSSASRGLAELLRLHRAQASQEARRELTQALLDELADEKPVRDPIQELRDMAQ</sequence>
<dbReference type="EMBL" id="CAJQZP010001158">
    <property type="protein sequence ID" value="CAG5024090.1"/>
    <property type="molecule type" value="Genomic_DNA"/>
</dbReference>
<dbReference type="Proteomes" id="UP000691718">
    <property type="component" value="Unassembled WGS sequence"/>
</dbReference>
<dbReference type="OrthoDB" id="1727522at2759"/>
<proteinExistence type="predicted"/>
<reference evidence="2" key="1">
    <citation type="submission" date="2021-04" db="EMBL/GenBank/DDBJ databases">
        <authorList>
            <person name="Tunstrom K."/>
        </authorList>
    </citation>
    <scope>NUCLEOTIDE SEQUENCE</scope>
</reference>